<evidence type="ECO:0000313" key="2">
    <source>
        <dbReference type="Proteomes" id="UP000286598"/>
    </source>
</evidence>
<name>A0A3R6MN11_9BACT</name>
<dbReference type="EMBL" id="QRNO01000009">
    <property type="protein sequence ID" value="RHK52044.1"/>
    <property type="molecule type" value="Genomic_DNA"/>
</dbReference>
<gene>
    <name evidence="1" type="ORF">DW060_03220</name>
</gene>
<dbReference type="Proteomes" id="UP000286598">
    <property type="component" value="Unassembled WGS sequence"/>
</dbReference>
<evidence type="ECO:0000313" key="1">
    <source>
        <dbReference type="EMBL" id="RHK52044.1"/>
    </source>
</evidence>
<proteinExistence type="predicted"/>
<dbReference type="AlphaFoldDB" id="A0A3R6MN11"/>
<reference evidence="1 2" key="1">
    <citation type="submission" date="2018-08" db="EMBL/GenBank/DDBJ databases">
        <title>A genome reference for cultivated species of the human gut microbiota.</title>
        <authorList>
            <person name="Zou Y."/>
            <person name="Xue W."/>
            <person name="Luo G."/>
        </authorList>
    </citation>
    <scope>NUCLEOTIDE SEQUENCE [LARGE SCALE GENOMIC DNA]</scope>
    <source>
        <strain evidence="1 2">AF42-9</strain>
    </source>
</reference>
<dbReference type="OrthoDB" id="5291617at2"/>
<protein>
    <recommendedName>
        <fullName evidence="3">ATP-grasp domain-containing protein</fullName>
    </recommendedName>
</protein>
<evidence type="ECO:0008006" key="3">
    <source>
        <dbReference type="Google" id="ProtNLM"/>
    </source>
</evidence>
<keyword evidence="2" id="KW-1185">Reference proteome</keyword>
<sequence length="371" mass="41589">MKLHIFNPEHDIALAANQEYFTAPHAGRRLRTDLGFIPAFWASEGDMVLVDDVEAAIEARRHLRKFGNDVVFVTAADLKDFTLDDVKSFQVEPWGWDRTIKEQLLRANKGLEPFMPSDDALATIREMSNRRFAAEHLLPVLREIADSQTVGESHYCTTMEEVLQVLKRNGRSVLKSPWSSSGRGVRYVETTVLDAHLEGWAANVVKRQGGIMVEPLYSKVYDFGLEFVSNSDGSIDFKGLSLFATRGGAYVGNILATEADKREILSRYADIALVDNICERIRAVLSLHFKGVYVGAFGIDMMAVARESADGFLLHPCVELNLRRTMGHLALSLTPTIAEPQRIMSISYADKYRMRIHDTTNNLLNTSLIAH</sequence>
<comment type="caution">
    <text evidence="1">The sequence shown here is derived from an EMBL/GenBank/DDBJ whole genome shotgun (WGS) entry which is preliminary data.</text>
</comment>
<organism evidence="1 2">
    <name type="scientific">Leyella stercorea</name>
    <dbReference type="NCBI Taxonomy" id="363265"/>
    <lineage>
        <taxon>Bacteria</taxon>
        <taxon>Pseudomonadati</taxon>
        <taxon>Bacteroidota</taxon>
        <taxon>Bacteroidia</taxon>
        <taxon>Bacteroidales</taxon>
        <taxon>Prevotellaceae</taxon>
        <taxon>Leyella</taxon>
    </lineage>
</organism>
<dbReference type="SUPFAM" id="SSF56059">
    <property type="entry name" value="Glutathione synthetase ATP-binding domain-like"/>
    <property type="match status" value="1"/>
</dbReference>
<accession>A0A3R6MN11</accession>